<gene>
    <name evidence="4" type="ORF">SPIL2461_LOCUS7476</name>
</gene>
<evidence type="ECO:0000256" key="2">
    <source>
        <dbReference type="SAM" id="MobiDB-lite"/>
    </source>
</evidence>
<keyword evidence="5" id="KW-1185">Reference proteome</keyword>
<keyword evidence="1" id="KW-0819">tRNA processing</keyword>
<dbReference type="GO" id="GO:0008270">
    <property type="term" value="F:zinc ion binding"/>
    <property type="evidence" value="ECO:0007669"/>
    <property type="project" value="UniProtKB-KW"/>
</dbReference>
<evidence type="ECO:0000259" key="3">
    <source>
        <dbReference type="Pfam" id="PF05206"/>
    </source>
</evidence>
<accession>A0A812NQE3</accession>
<dbReference type="PANTHER" id="PTHR12998">
    <property type="entry name" value="TRNA:M(4)X MODIFICATION ENZYME TRM13 HOMOLOG"/>
    <property type="match status" value="1"/>
</dbReference>
<protein>
    <recommendedName>
        <fullName evidence="1">tRNA:m(4)X modification enzyme TRM13</fullName>
        <ecNumber evidence="1">2.1.1.225</ecNumber>
    </recommendedName>
</protein>
<feature type="compositionally biased region" description="Basic and acidic residues" evidence="2">
    <location>
        <begin position="42"/>
        <end position="51"/>
    </location>
</feature>
<dbReference type="GO" id="GO:0030488">
    <property type="term" value="P:tRNA methylation"/>
    <property type="evidence" value="ECO:0007669"/>
    <property type="project" value="InterPro"/>
</dbReference>
<keyword evidence="1" id="KW-0949">S-adenosyl-L-methionine</keyword>
<comment type="function">
    <text evidence="1">tRNA methylase which 2'-O-methylates cytidine(4) in tRNA(Pro) and tRNA(Gly)(GCC), and adenosine(4) in tRNA(His).</text>
</comment>
<keyword evidence="1" id="KW-0862">Zinc</keyword>
<dbReference type="InterPro" id="IPR039044">
    <property type="entry name" value="Trm13"/>
</dbReference>
<dbReference type="GO" id="GO:0106050">
    <property type="term" value="F:tRNA 2'-O-methyltransferase activity"/>
    <property type="evidence" value="ECO:0007669"/>
    <property type="project" value="UniProtKB-UniRule"/>
</dbReference>
<name>A0A812NQE3_SYMPI</name>
<dbReference type="PANTHER" id="PTHR12998:SF0">
    <property type="entry name" value="TRNA:M(4)X MODIFICATION ENZYME TRM13 HOMOLOG"/>
    <property type="match status" value="1"/>
</dbReference>
<feature type="domain" description="Methyltransferase TRM13" evidence="3">
    <location>
        <begin position="206"/>
        <end position="386"/>
    </location>
</feature>
<comment type="catalytic activity">
    <reaction evidence="1">
        <text>cytidine(4) in tRNA(Gly)(GCC) + S-adenosyl-L-methionine = 2'-O-methylcytidine(4) in tRNA(Gly)(GCC) + S-adenosyl-L-homocysteine + H(+)</text>
        <dbReference type="Rhea" id="RHEA:43192"/>
        <dbReference type="Rhea" id="RHEA-COMP:10399"/>
        <dbReference type="Rhea" id="RHEA-COMP:10400"/>
        <dbReference type="ChEBI" id="CHEBI:15378"/>
        <dbReference type="ChEBI" id="CHEBI:57856"/>
        <dbReference type="ChEBI" id="CHEBI:59789"/>
        <dbReference type="ChEBI" id="CHEBI:74495"/>
        <dbReference type="ChEBI" id="CHEBI:82748"/>
        <dbReference type="EC" id="2.1.1.225"/>
    </reaction>
</comment>
<comment type="caution">
    <text evidence="4">The sequence shown here is derived from an EMBL/GenBank/DDBJ whole genome shotgun (WGS) entry which is preliminary data.</text>
</comment>
<feature type="region of interest" description="Disordered" evidence="2">
    <location>
        <begin position="27"/>
        <end position="51"/>
    </location>
</feature>
<dbReference type="EMBL" id="CAJNIZ010011692">
    <property type="protein sequence ID" value="CAE7323403.1"/>
    <property type="molecule type" value="Genomic_DNA"/>
</dbReference>
<comment type="catalytic activity">
    <reaction evidence="1">
        <text>cytidine(4) in tRNA(Pro) + S-adenosyl-L-methionine = 2'-O-methylcytidine(4) in tRNA(Pro) + S-adenosyl-L-homocysteine + H(+)</text>
        <dbReference type="Rhea" id="RHEA:32767"/>
        <dbReference type="Rhea" id="RHEA-COMP:10397"/>
        <dbReference type="Rhea" id="RHEA-COMP:10398"/>
        <dbReference type="ChEBI" id="CHEBI:15378"/>
        <dbReference type="ChEBI" id="CHEBI:57856"/>
        <dbReference type="ChEBI" id="CHEBI:59789"/>
        <dbReference type="ChEBI" id="CHEBI:74495"/>
        <dbReference type="ChEBI" id="CHEBI:82748"/>
        <dbReference type="EC" id="2.1.1.225"/>
    </reaction>
</comment>
<keyword evidence="1" id="KW-0479">Metal-binding</keyword>
<dbReference type="Proteomes" id="UP000649617">
    <property type="component" value="Unassembled WGS sequence"/>
</dbReference>
<dbReference type="EC" id="2.1.1.225" evidence="1"/>
<feature type="region of interest" description="Disordered" evidence="2">
    <location>
        <begin position="101"/>
        <end position="121"/>
    </location>
</feature>
<keyword evidence="1" id="KW-0489">Methyltransferase</keyword>
<proteinExistence type="inferred from homology"/>
<comment type="catalytic activity">
    <reaction evidence="1">
        <text>adenosine(4) in tRNA(His) + S-adenosyl-L-methionine = 2'-O-methyladenosine(4) in tRNA(His) + S-adenosyl-L-homocysteine + H(+)</text>
        <dbReference type="Rhea" id="RHEA:43196"/>
        <dbReference type="Rhea" id="RHEA-COMP:10401"/>
        <dbReference type="Rhea" id="RHEA-COMP:10402"/>
        <dbReference type="ChEBI" id="CHEBI:15378"/>
        <dbReference type="ChEBI" id="CHEBI:57856"/>
        <dbReference type="ChEBI" id="CHEBI:59789"/>
        <dbReference type="ChEBI" id="CHEBI:74411"/>
        <dbReference type="ChEBI" id="CHEBI:74477"/>
        <dbReference type="EC" id="2.1.1.225"/>
    </reaction>
</comment>
<organism evidence="4 5">
    <name type="scientific">Symbiodinium pilosum</name>
    <name type="common">Dinoflagellate</name>
    <dbReference type="NCBI Taxonomy" id="2952"/>
    <lineage>
        <taxon>Eukaryota</taxon>
        <taxon>Sar</taxon>
        <taxon>Alveolata</taxon>
        <taxon>Dinophyceae</taxon>
        <taxon>Suessiales</taxon>
        <taxon>Symbiodiniaceae</taxon>
        <taxon>Symbiodinium</taxon>
    </lineage>
</organism>
<keyword evidence="1" id="KW-0808">Transferase</keyword>
<dbReference type="OrthoDB" id="258806at2759"/>
<evidence type="ECO:0000313" key="5">
    <source>
        <dbReference type="Proteomes" id="UP000649617"/>
    </source>
</evidence>
<dbReference type="InterPro" id="IPR007871">
    <property type="entry name" value="Methyltransferase_TRM13"/>
</dbReference>
<reference evidence="4" key="1">
    <citation type="submission" date="2021-02" db="EMBL/GenBank/DDBJ databases">
        <authorList>
            <person name="Dougan E. K."/>
            <person name="Rhodes N."/>
            <person name="Thang M."/>
            <person name="Chan C."/>
        </authorList>
    </citation>
    <scope>NUCLEOTIDE SEQUENCE</scope>
</reference>
<evidence type="ECO:0000256" key="1">
    <source>
        <dbReference type="RuleBase" id="RU367103"/>
    </source>
</evidence>
<comment type="similarity">
    <text evidence="1">Belongs to the methyltransferase TRM13 family.</text>
</comment>
<keyword evidence="1" id="KW-0863">Zinc-finger</keyword>
<sequence>MSADGVDDSPEAEDWLPVLSFEEAFADDAKPSVSSRRKQRRAERASIRSAHERAGTRELRAVFQVLEALPAALPDLAANTRQVAGRAGGYCRDGVANTAADAEGEADETLPAPKKPKGRKHCPDVAEVDALLTQATAVLRTDCPYGALPEVFAPPEGLAILSAMIERPPKYQEKYLGQEWSILTKVSSLQEVVWALAGSPDGQEGKDIAVVDIGAGNGSLAMLAALLLGGHAVLVDHTLPPEPLRVEGRLPAEYRHRILRVTGDVGDLDAQEALEPVLAKHGLSRVVVIAKHLCGVGTDLALKLLRRWCWDGLTSGAHRAELLGAVIATCCGHKIGTEDAQVYREIHARDPYLTRITGQDGDRLETFLKICTRCVAWRTTAGASANRITDKQVRAAELFEDALQEPRSLAAASLL</sequence>
<dbReference type="Pfam" id="PF05206">
    <property type="entry name" value="TRM13"/>
    <property type="match status" value="1"/>
</dbReference>
<dbReference type="AlphaFoldDB" id="A0A812NQE3"/>
<evidence type="ECO:0000313" key="4">
    <source>
        <dbReference type="EMBL" id="CAE7323403.1"/>
    </source>
</evidence>